<evidence type="ECO:0000313" key="1">
    <source>
        <dbReference type="EMBL" id="JAE15027.1"/>
    </source>
</evidence>
<dbReference type="AlphaFoldDB" id="A0A0A9FRW7"/>
<reference evidence="1" key="1">
    <citation type="submission" date="2014-09" db="EMBL/GenBank/DDBJ databases">
        <authorList>
            <person name="Magalhaes I.L.F."/>
            <person name="Oliveira U."/>
            <person name="Santos F.R."/>
            <person name="Vidigal T.H.D.A."/>
            <person name="Brescovit A.D."/>
            <person name="Santos A.J."/>
        </authorList>
    </citation>
    <scope>NUCLEOTIDE SEQUENCE</scope>
    <source>
        <tissue evidence="1">Shoot tissue taken approximately 20 cm above the soil surface</tissue>
    </source>
</reference>
<proteinExistence type="predicted"/>
<sequence>MELAVKKSEIRNCRRSKGLKRVRENAVELNASFNHQPMPLDTWNVFAIKYGLTAYFISS</sequence>
<reference evidence="1" key="2">
    <citation type="journal article" date="2015" name="Data Brief">
        <title>Shoot transcriptome of the giant reed, Arundo donax.</title>
        <authorList>
            <person name="Barrero R.A."/>
            <person name="Guerrero F.D."/>
            <person name="Moolhuijzen P."/>
            <person name="Goolsby J.A."/>
            <person name="Tidwell J."/>
            <person name="Bellgard S.E."/>
            <person name="Bellgard M.I."/>
        </authorList>
    </citation>
    <scope>NUCLEOTIDE SEQUENCE</scope>
    <source>
        <tissue evidence="1">Shoot tissue taken approximately 20 cm above the soil surface</tissue>
    </source>
</reference>
<dbReference type="EMBL" id="GBRH01182869">
    <property type="protein sequence ID" value="JAE15027.1"/>
    <property type="molecule type" value="Transcribed_RNA"/>
</dbReference>
<protein>
    <submittedName>
        <fullName evidence="1">Uncharacterized protein</fullName>
    </submittedName>
</protein>
<accession>A0A0A9FRW7</accession>
<organism evidence="1">
    <name type="scientific">Arundo donax</name>
    <name type="common">Giant reed</name>
    <name type="synonym">Donax arundinaceus</name>
    <dbReference type="NCBI Taxonomy" id="35708"/>
    <lineage>
        <taxon>Eukaryota</taxon>
        <taxon>Viridiplantae</taxon>
        <taxon>Streptophyta</taxon>
        <taxon>Embryophyta</taxon>
        <taxon>Tracheophyta</taxon>
        <taxon>Spermatophyta</taxon>
        <taxon>Magnoliopsida</taxon>
        <taxon>Liliopsida</taxon>
        <taxon>Poales</taxon>
        <taxon>Poaceae</taxon>
        <taxon>PACMAD clade</taxon>
        <taxon>Arundinoideae</taxon>
        <taxon>Arundineae</taxon>
        <taxon>Arundo</taxon>
    </lineage>
</organism>
<name>A0A0A9FRW7_ARUDO</name>